<keyword evidence="1" id="KW-1133">Transmembrane helix</keyword>
<dbReference type="InterPro" id="IPR021069">
    <property type="entry name" value="ImpA_C"/>
</dbReference>
<evidence type="ECO:0008006" key="6">
    <source>
        <dbReference type="Google" id="ProtNLM"/>
    </source>
</evidence>
<evidence type="ECO:0000313" key="5">
    <source>
        <dbReference type="Proteomes" id="UP000424752"/>
    </source>
</evidence>
<gene>
    <name evidence="4" type="ORF">GN242_18980</name>
</gene>
<dbReference type="AlphaFoldDB" id="A0A6I6ESG5"/>
<name>A0A6I6ESG5_9GAMM</name>
<feature type="domain" description="ImpA C-terminal" evidence="3">
    <location>
        <begin position="317"/>
        <end position="457"/>
    </location>
</feature>
<dbReference type="EMBL" id="CP046509">
    <property type="protein sequence ID" value="QGU89176.1"/>
    <property type="molecule type" value="Genomic_DNA"/>
</dbReference>
<evidence type="ECO:0000313" key="4">
    <source>
        <dbReference type="EMBL" id="QGU89176.1"/>
    </source>
</evidence>
<feature type="transmembrane region" description="Helical" evidence="1">
    <location>
        <begin position="253"/>
        <end position="274"/>
    </location>
</feature>
<reference evidence="4 5" key="1">
    <citation type="submission" date="2019-12" db="EMBL/GenBank/DDBJ databases">
        <title>Erwinia sp. nov., isolated from droppings of birds in the Qinghai-Tiebt plateau of China.</title>
        <authorList>
            <person name="Ge Y."/>
        </authorList>
    </citation>
    <scope>NUCLEOTIDE SEQUENCE [LARGE SCALE GENOMIC DNA]</scope>
    <source>
        <strain evidence="4 5">J780</strain>
    </source>
</reference>
<evidence type="ECO:0000259" key="3">
    <source>
        <dbReference type="Pfam" id="PF12486"/>
    </source>
</evidence>
<sequence>MNQLSKRYLKTGGDPRTLPDYASLRDELSKLAHPARPDVNWVFVHKRCLALFEHNGVELQTAAWYTQTRAQLAGLSGLNEGLAILEALISYQWETLWPQSVHARVEILSSLSRRLQKMLRTLPLSYSDLNLDQLYLAEEQLMRLNKGLQRREVQHLCQFDTLTSLVQTIMTRLENSDETETNSVEFMESSDRLAAKIAVPEPPARVPDKVTPPPEIAPEEAPAQVRWIYVAQPDEEEGVAAVIPGKPMFWKPFAAGMCVMLVVAGAALWGWNIFFPPNPLLVQLESSVAPLPVPLSGTQIHSLPPDHRVPEDFVEQTRQQLAWIATYSPDWSLAYGEQLVKQLQLLRPEDDAAKKLAQTWQQQLDATALPVDALRGWHQGMTELQQLTAKLNTLDGKRGKYMTVSELKSVVYSATQAFNRSVPVEEQLRLYASSPSDVQRRQAEMALQQLQKRYFLLRQDKGSESP</sequence>
<dbReference type="Pfam" id="PF12486">
    <property type="entry name" value="VasL"/>
    <property type="match status" value="1"/>
</dbReference>
<dbReference type="PANTHER" id="PTHR37024">
    <property type="entry name" value="TYPE VI SECRETION SYSTEM DUF2094 AND IMPA-RELATED DOMAIN PROTEIN"/>
    <property type="match status" value="1"/>
</dbReference>
<accession>A0A6I6ESG5</accession>
<evidence type="ECO:0000259" key="2">
    <source>
        <dbReference type="Pfam" id="PF06812"/>
    </source>
</evidence>
<dbReference type="KEGG" id="erwi:GN242_18980"/>
<evidence type="ECO:0000256" key="1">
    <source>
        <dbReference type="SAM" id="Phobius"/>
    </source>
</evidence>
<proteinExistence type="predicted"/>
<dbReference type="PANTHER" id="PTHR37024:SF5">
    <property type="entry name" value="IMPA N-TERMINAL DOMAIN-CONTAINING PROTEIN"/>
    <property type="match status" value="1"/>
</dbReference>
<keyword evidence="1" id="KW-0812">Transmembrane</keyword>
<protein>
    <recommendedName>
        <fullName evidence="6">ImpA domain-containing protein</fullName>
    </recommendedName>
</protein>
<feature type="domain" description="ImpA N-terminal" evidence="2">
    <location>
        <begin position="11"/>
        <end position="111"/>
    </location>
</feature>
<dbReference type="RefSeq" id="WP_156288021.1">
    <property type="nucleotide sequence ID" value="NZ_CP046509.1"/>
</dbReference>
<keyword evidence="1" id="KW-0472">Membrane</keyword>
<dbReference type="Pfam" id="PF06812">
    <property type="entry name" value="ImpA_N"/>
    <property type="match status" value="1"/>
</dbReference>
<dbReference type="InterPro" id="IPR010657">
    <property type="entry name" value="ImpA_N"/>
</dbReference>
<dbReference type="Proteomes" id="UP000424752">
    <property type="component" value="Chromosome"/>
</dbReference>
<organism evidence="4 5">
    <name type="scientific">Erwinia sorbitola</name>
    <dbReference type="NCBI Taxonomy" id="2681984"/>
    <lineage>
        <taxon>Bacteria</taxon>
        <taxon>Pseudomonadati</taxon>
        <taxon>Pseudomonadota</taxon>
        <taxon>Gammaproteobacteria</taxon>
        <taxon>Enterobacterales</taxon>
        <taxon>Erwiniaceae</taxon>
        <taxon>Erwinia</taxon>
    </lineage>
</organism>